<accession>A0A225VFX4</accession>
<dbReference type="OrthoDB" id="1303625at2759"/>
<reference evidence="2" key="1">
    <citation type="submission" date="2017-03" db="EMBL/GenBank/DDBJ databases">
        <title>Phytopthora megakarya and P. palmivora, two closely related causual agents of cacao black pod achieved similar genome size and gene model numbers by different mechanisms.</title>
        <authorList>
            <person name="Ali S."/>
            <person name="Shao J."/>
            <person name="Larry D.J."/>
            <person name="Kronmiller B."/>
            <person name="Shen D."/>
            <person name="Strem M.D."/>
            <person name="Melnick R.L."/>
            <person name="Guiltinan M.J."/>
            <person name="Tyler B.M."/>
            <person name="Meinhardt L.W."/>
            <person name="Bailey B.A."/>
        </authorList>
    </citation>
    <scope>NUCLEOTIDE SEQUENCE [LARGE SCALE GENOMIC DNA]</scope>
    <source>
        <strain evidence="2">zdho120</strain>
    </source>
</reference>
<organism evidence="1 2">
    <name type="scientific">Phytophthora megakarya</name>
    <dbReference type="NCBI Taxonomy" id="4795"/>
    <lineage>
        <taxon>Eukaryota</taxon>
        <taxon>Sar</taxon>
        <taxon>Stramenopiles</taxon>
        <taxon>Oomycota</taxon>
        <taxon>Peronosporomycetes</taxon>
        <taxon>Peronosporales</taxon>
        <taxon>Peronosporaceae</taxon>
        <taxon>Phytophthora</taxon>
    </lineage>
</organism>
<protein>
    <submittedName>
        <fullName evidence="1">Gag-pol Polyprotein</fullName>
    </submittedName>
</protein>
<evidence type="ECO:0000313" key="2">
    <source>
        <dbReference type="Proteomes" id="UP000198211"/>
    </source>
</evidence>
<dbReference type="EMBL" id="NBNE01005545">
    <property type="protein sequence ID" value="OWZ03400.1"/>
    <property type="molecule type" value="Genomic_DNA"/>
</dbReference>
<proteinExistence type="predicted"/>
<keyword evidence="2" id="KW-1185">Reference proteome</keyword>
<comment type="caution">
    <text evidence="1">The sequence shown here is derived from an EMBL/GenBank/DDBJ whole genome shotgun (WGS) entry which is preliminary data.</text>
</comment>
<dbReference type="InterPro" id="IPR012337">
    <property type="entry name" value="RNaseH-like_sf"/>
</dbReference>
<name>A0A225VFX4_9STRA</name>
<dbReference type="AlphaFoldDB" id="A0A225VFX4"/>
<dbReference type="SUPFAM" id="SSF53098">
    <property type="entry name" value="Ribonuclease H-like"/>
    <property type="match status" value="1"/>
</dbReference>
<evidence type="ECO:0000313" key="1">
    <source>
        <dbReference type="EMBL" id="OWZ03400.1"/>
    </source>
</evidence>
<dbReference type="Proteomes" id="UP000198211">
    <property type="component" value="Unassembled WGS sequence"/>
</dbReference>
<gene>
    <name evidence="1" type="ORF">PHMEG_00024878</name>
</gene>
<sequence>MCLSIPENIFESLLEWFASFGMCRVWVSDQGTRFKSKNDRGSAACANGTVEVVNRDVLRYHRALLSDWRMQPPEWPCVIIIVPMA</sequence>